<keyword evidence="15" id="KW-1185">Reference proteome</keyword>
<evidence type="ECO:0000256" key="12">
    <source>
        <dbReference type="ARBA" id="ARBA00023242"/>
    </source>
</evidence>
<evidence type="ECO:0000313" key="14">
    <source>
        <dbReference type="EMBL" id="CAD5126167.1"/>
    </source>
</evidence>
<keyword evidence="4" id="KW-0158">Chromosome</keyword>
<dbReference type="InterPro" id="IPR041938">
    <property type="entry name" value="Hist-Lys_N-MTase_N"/>
</dbReference>
<evidence type="ECO:0000256" key="4">
    <source>
        <dbReference type="ARBA" id="ARBA00022454"/>
    </source>
</evidence>
<dbReference type="InterPro" id="IPR046341">
    <property type="entry name" value="SET_dom_sf"/>
</dbReference>
<evidence type="ECO:0000256" key="8">
    <source>
        <dbReference type="ARBA" id="ARBA00022691"/>
    </source>
</evidence>
<reference evidence="14 15" key="1">
    <citation type="submission" date="2020-08" db="EMBL/GenBank/DDBJ databases">
        <authorList>
            <person name="Hejnol A."/>
        </authorList>
    </citation>
    <scope>NUCLEOTIDE SEQUENCE [LARGE SCALE GENOMIC DNA]</scope>
</reference>
<keyword evidence="12" id="KW-0539">Nucleus</keyword>
<dbReference type="InterPro" id="IPR001214">
    <property type="entry name" value="SET_dom"/>
</dbReference>
<dbReference type="SUPFAM" id="SSF82199">
    <property type="entry name" value="SET domain"/>
    <property type="match status" value="1"/>
</dbReference>
<dbReference type="PROSITE" id="PS50280">
    <property type="entry name" value="SET"/>
    <property type="match status" value="1"/>
</dbReference>
<keyword evidence="10" id="KW-0805">Transcription regulation</keyword>
<dbReference type="CDD" id="cd10524">
    <property type="entry name" value="SET_Suv4-20-like"/>
    <property type="match status" value="1"/>
</dbReference>
<dbReference type="OrthoDB" id="6627536at2759"/>
<dbReference type="GO" id="GO:0032259">
    <property type="term" value="P:methylation"/>
    <property type="evidence" value="ECO:0007669"/>
    <property type="project" value="UniProtKB-KW"/>
</dbReference>
<evidence type="ECO:0000256" key="9">
    <source>
        <dbReference type="ARBA" id="ARBA00022853"/>
    </source>
</evidence>
<dbReference type="EC" id="2.1.1.362" evidence="3"/>
<dbReference type="InterPro" id="IPR039977">
    <property type="entry name" value="Suv4-20/Set9"/>
</dbReference>
<dbReference type="GO" id="GO:0140941">
    <property type="term" value="F:histone H4K20me methyltransferase activity"/>
    <property type="evidence" value="ECO:0007669"/>
    <property type="project" value="UniProtKB-EC"/>
</dbReference>
<dbReference type="Proteomes" id="UP000549394">
    <property type="component" value="Unassembled WGS sequence"/>
</dbReference>
<evidence type="ECO:0000256" key="5">
    <source>
        <dbReference type="ARBA" id="ARBA00022491"/>
    </source>
</evidence>
<dbReference type="PANTHER" id="PTHR12977:SF4">
    <property type="entry name" value="HISTONE-LYSINE N-METHYLTRANSFERASE KMT5B"/>
    <property type="match status" value="1"/>
</dbReference>
<evidence type="ECO:0000256" key="1">
    <source>
        <dbReference type="ARBA" id="ARBA00004123"/>
    </source>
</evidence>
<dbReference type="EMBL" id="CAJFCJ010000033">
    <property type="protein sequence ID" value="CAD5126167.1"/>
    <property type="molecule type" value="Genomic_DNA"/>
</dbReference>
<comment type="caution">
    <text evidence="14">The sequence shown here is derived from an EMBL/GenBank/DDBJ whole genome shotgun (WGS) entry which is preliminary data.</text>
</comment>
<keyword evidence="6" id="KW-0489">Methyltransferase</keyword>
<dbReference type="GO" id="GO:0005634">
    <property type="term" value="C:nucleus"/>
    <property type="evidence" value="ECO:0007669"/>
    <property type="project" value="UniProtKB-SubCell"/>
</dbReference>
<proteinExistence type="predicted"/>
<gene>
    <name evidence="14" type="ORF">DGYR_LOCUS13432</name>
</gene>
<organism evidence="14 15">
    <name type="scientific">Dimorphilus gyrociliatus</name>
    <dbReference type="NCBI Taxonomy" id="2664684"/>
    <lineage>
        <taxon>Eukaryota</taxon>
        <taxon>Metazoa</taxon>
        <taxon>Spiralia</taxon>
        <taxon>Lophotrochozoa</taxon>
        <taxon>Annelida</taxon>
        <taxon>Polychaeta</taxon>
        <taxon>Polychaeta incertae sedis</taxon>
        <taxon>Dinophilidae</taxon>
        <taxon>Dimorphilus</taxon>
    </lineage>
</organism>
<sequence length="357" mass="42039">MKKRRRKAPLYSTAKVANFAFTDDSSQTDDEDNMRIHHKTHMSLKDLCLNDDLATSMLIDPIIGFETRKMNVVDFDKSKLHVYIGIARFAKKTKAIDAVFDLIAETEIYFRKFYTVIDECVISFHRHLATYFSFFLTSSGFRLERCDRYKWENYKGAKVIATKKWCRGDRIKRLVGMAAKLSEKDEVDILIPGKNDHSVMYSTCDKRSQLWLGPISFINHDCNPNCKFVTKHDGTIEVVAINNIEREDEIFCNYGNDFFGKKNCFCECLTCEVLEKGFFAKENVSDRNEDEDMEAKYRERVDWYIQRREGWKSKRKLCESETEEDKDLLQPILRRLKRSSVSPKRTKYDLDFMNVYK</sequence>
<evidence type="ECO:0000256" key="11">
    <source>
        <dbReference type="ARBA" id="ARBA00023163"/>
    </source>
</evidence>
<dbReference type="PANTHER" id="PTHR12977">
    <property type="entry name" value="SUPPRESSOR OF VARIEGATION 4-20-RELATED"/>
    <property type="match status" value="1"/>
</dbReference>
<dbReference type="PROSITE" id="PS51570">
    <property type="entry name" value="SAM_MT43_SUVAR420_2"/>
    <property type="match status" value="1"/>
</dbReference>
<keyword evidence="11" id="KW-0804">Transcription</keyword>
<dbReference type="SMART" id="SM00317">
    <property type="entry name" value="SET"/>
    <property type="match status" value="1"/>
</dbReference>
<evidence type="ECO:0000256" key="2">
    <source>
        <dbReference type="ARBA" id="ARBA00004286"/>
    </source>
</evidence>
<keyword evidence="8" id="KW-0949">S-adenosyl-L-methionine</keyword>
<dbReference type="GO" id="GO:0005694">
    <property type="term" value="C:chromosome"/>
    <property type="evidence" value="ECO:0007669"/>
    <property type="project" value="UniProtKB-SubCell"/>
</dbReference>
<dbReference type="InterPro" id="IPR025790">
    <property type="entry name" value="Suv4-20_animal"/>
</dbReference>
<keyword evidence="5" id="KW-0678">Repressor</keyword>
<evidence type="ECO:0000256" key="7">
    <source>
        <dbReference type="ARBA" id="ARBA00022679"/>
    </source>
</evidence>
<dbReference type="AlphaFoldDB" id="A0A7I8WDP3"/>
<dbReference type="Gene3D" id="1.10.10.1700">
    <property type="entry name" value="Histone-lysine N-methyltransferase"/>
    <property type="match status" value="1"/>
</dbReference>
<dbReference type="Gene3D" id="2.170.270.10">
    <property type="entry name" value="SET domain"/>
    <property type="match status" value="1"/>
</dbReference>
<protein>
    <recommendedName>
        <fullName evidence="3">[histone H4]-N-methyl-L-lysine(20) N-methyltransferase</fullName>
        <ecNumber evidence="3">2.1.1.362</ecNumber>
    </recommendedName>
</protein>
<evidence type="ECO:0000259" key="13">
    <source>
        <dbReference type="PROSITE" id="PS50280"/>
    </source>
</evidence>
<accession>A0A7I8WDP3</accession>
<name>A0A7I8WDP3_9ANNE</name>
<comment type="subcellular location">
    <subcellularLocation>
        <location evidence="2">Chromosome</location>
    </subcellularLocation>
    <subcellularLocation>
        <location evidence="1">Nucleus</location>
    </subcellularLocation>
</comment>
<evidence type="ECO:0000256" key="3">
    <source>
        <dbReference type="ARBA" id="ARBA00012188"/>
    </source>
</evidence>
<dbReference type="Pfam" id="PF00856">
    <property type="entry name" value="SET"/>
    <property type="match status" value="1"/>
</dbReference>
<keyword evidence="7" id="KW-0808">Transferase</keyword>
<keyword evidence="9" id="KW-0156">Chromatin regulator</keyword>
<evidence type="ECO:0000256" key="6">
    <source>
        <dbReference type="ARBA" id="ARBA00022603"/>
    </source>
</evidence>
<evidence type="ECO:0000256" key="10">
    <source>
        <dbReference type="ARBA" id="ARBA00023015"/>
    </source>
</evidence>
<evidence type="ECO:0000313" key="15">
    <source>
        <dbReference type="Proteomes" id="UP000549394"/>
    </source>
</evidence>
<feature type="domain" description="SET" evidence="13">
    <location>
        <begin position="139"/>
        <end position="255"/>
    </location>
</feature>